<keyword evidence="1" id="KW-0472">Membrane</keyword>
<sequence length="74" mass="8305">MTQPYKLTLLNMQTCNHDSEDDSRAGCQLIRKQKSSTKAKVVAVSHTYSLGLGIRVGLFVLMLERVGFMEETEV</sequence>
<accession>A0A8T0I961</accession>
<evidence type="ECO:0000313" key="2">
    <source>
        <dbReference type="EMBL" id="KAG0579932.1"/>
    </source>
</evidence>
<keyword evidence="1" id="KW-1133">Transmembrane helix</keyword>
<gene>
    <name evidence="2" type="ORF">KC19_4G136000</name>
</gene>
<proteinExistence type="predicted"/>
<evidence type="ECO:0000256" key="1">
    <source>
        <dbReference type="SAM" id="Phobius"/>
    </source>
</evidence>
<protein>
    <submittedName>
        <fullName evidence="2">Uncharacterized protein</fullName>
    </submittedName>
</protein>
<organism evidence="2 3">
    <name type="scientific">Ceratodon purpureus</name>
    <name type="common">Fire moss</name>
    <name type="synonym">Dicranum purpureum</name>
    <dbReference type="NCBI Taxonomy" id="3225"/>
    <lineage>
        <taxon>Eukaryota</taxon>
        <taxon>Viridiplantae</taxon>
        <taxon>Streptophyta</taxon>
        <taxon>Embryophyta</taxon>
        <taxon>Bryophyta</taxon>
        <taxon>Bryophytina</taxon>
        <taxon>Bryopsida</taxon>
        <taxon>Dicranidae</taxon>
        <taxon>Pseudoditrichales</taxon>
        <taxon>Ditrichaceae</taxon>
        <taxon>Ceratodon</taxon>
    </lineage>
</organism>
<keyword evidence="1" id="KW-0812">Transmembrane</keyword>
<keyword evidence="3" id="KW-1185">Reference proteome</keyword>
<feature type="transmembrane region" description="Helical" evidence="1">
    <location>
        <begin position="41"/>
        <end position="63"/>
    </location>
</feature>
<evidence type="ECO:0000313" key="3">
    <source>
        <dbReference type="Proteomes" id="UP000822688"/>
    </source>
</evidence>
<dbReference type="EMBL" id="CM026424">
    <property type="protein sequence ID" value="KAG0579932.1"/>
    <property type="molecule type" value="Genomic_DNA"/>
</dbReference>
<dbReference type="Proteomes" id="UP000822688">
    <property type="component" value="Chromosome 4"/>
</dbReference>
<comment type="caution">
    <text evidence="2">The sequence shown here is derived from an EMBL/GenBank/DDBJ whole genome shotgun (WGS) entry which is preliminary data.</text>
</comment>
<reference evidence="2" key="1">
    <citation type="submission" date="2020-06" db="EMBL/GenBank/DDBJ databases">
        <title>WGS assembly of Ceratodon purpureus strain R40.</title>
        <authorList>
            <person name="Carey S.B."/>
            <person name="Jenkins J."/>
            <person name="Shu S."/>
            <person name="Lovell J.T."/>
            <person name="Sreedasyam A."/>
            <person name="Maumus F."/>
            <person name="Tiley G.P."/>
            <person name="Fernandez-Pozo N."/>
            <person name="Barry K."/>
            <person name="Chen C."/>
            <person name="Wang M."/>
            <person name="Lipzen A."/>
            <person name="Daum C."/>
            <person name="Saski C.A."/>
            <person name="Payton A.C."/>
            <person name="Mcbreen J.C."/>
            <person name="Conrad R.E."/>
            <person name="Kollar L.M."/>
            <person name="Olsson S."/>
            <person name="Huttunen S."/>
            <person name="Landis J.B."/>
            <person name="Wickett N.J."/>
            <person name="Johnson M.G."/>
            <person name="Rensing S.A."/>
            <person name="Grimwood J."/>
            <person name="Schmutz J."/>
            <person name="Mcdaniel S.F."/>
        </authorList>
    </citation>
    <scope>NUCLEOTIDE SEQUENCE</scope>
    <source>
        <strain evidence="2">R40</strain>
    </source>
</reference>
<dbReference type="AlphaFoldDB" id="A0A8T0I961"/>
<name>A0A8T0I961_CERPU</name>